<dbReference type="PANTHER" id="PTHR32282">
    <property type="entry name" value="BINDING PROTEIN TRANSPEPTIDASE, PUTATIVE-RELATED"/>
    <property type="match status" value="1"/>
</dbReference>
<keyword evidence="21" id="KW-1185">Reference proteome</keyword>
<dbReference type="EMBL" id="FNHW01000004">
    <property type="protein sequence ID" value="SDN41953.1"/>
    <property type="molecule type" value="Genomic_DNA"/>
</dbReference>
<dbReference type="GO" id="GO:0009002">
    <property type="term" value="F:serine-type D-Ala-D-Ala carboxypeptidase activity"/>
    <property type="evidence" value="ECO:0007669"/>
    <property type="project" value="UniProtKB-EC"/>
</dbReference>
<evidence type="ECO:0000256" key="15">
    <source>
        <dbReference type="ARBA" id="ARBA00034000"/>
    </source>
</evidence>
<comment type="similarity">
    <text evidence="3">In the N-terminal section; belongs to the glycosyltransferase 51 family.</text>
</comment>
<dbReference type="InterPro" id="IPR023346">
    <property type="entry name" value="Lysozyme-like_dom_sf"/>
</dbReference>
<dbReference type="Gene3D" id="1.10.3810.10">
    <property type="entry name" value="Biosynthetic peptidoglycan transglycosylase-like"/>
    <property type="match status" value="1"/>
</dbReference>
<feature type="domain" description="Penicillin-binding protein transpeptidase" evidence="18">
    <location>
        <begin position="329"/>
        <end position="597"/>
    </location>
</feature>
<keyword evidence="13" id="KW-0511">Multifunctional enzyme</keyword>
<dbReference type="GO" id="GO:0005886">
    <property type="term" value="C:plasma membrane"/>
    <property type="evidence" value="ECO:0007669"/>
    <property type="project" value="UniProtKB-SubCell"/>
</dbReference>
<name>A0A1H0B9D1_9BACL</name>
<gene>
    <name evidence="20" type="ORF">SAMN04488137_4402</name>
</gene>
<sequence length="688" mass="76861">MSWLKHWKEYNRLQKVKLAGKAAAILCAAMAVCLTGVLLLAKFMGPPPLLVPQTTVIHSSSGEEIGEISNSGQKRTWVPLNKMSPALIEATLSIEDKNFYNHHGFDFKRIAAALLADLRAGAKVQGASTITQQFARNLFLTHEKTWLRKGMEAFYTIRLEMNYSKNQILEGYLNTIYYGHGTYGIQSASAFYFGKDASHLSVSEAAMLAGVPKGPGYYSPVYHEDRAKERQAIILKAMENNRYLSKKEVREAAAAPLTIVAEKEMQKPKIAPYFQAEVMKVLEKKLKMDSKQIELGGLHIYTTLDVSMQKAAEKEIEERIDPDSSIQTALVSMDPRNGDVKALVGGRNYAESPFDRAIQAKRAPGSTFKPFLYYTALKNGYTPSTAIKSEPTSFAMGDGQQDYEPKNYNNLYAYDFITLSEALALSDNIYAVKTNLFLGPKKLVKAARQFGIKSPLASVPSLALGTKNVSVMEMTNAYNLFANGGKRVEPVFIKEITDNKGRVLYEHHYKQKQVLDKKAAFVMTDLMKGMFDEKLNDYAKVTGASIDQYLTRPAAGKSGSTPTDSWMVGFTPQLTTGVWIGYDQGKEINRINDGSYSKKIWVHYMEDALKDEPAMAFKKPKGVAGVMINPKNGKLATKNCPIKRKTYYIKGTEPTEYCNEHAGDLPMGSDGLDHKRKGWFQKVFPWWH</sequence>
<dbReference type="GO" id="GO:0071555">
    <property type="term" value="P:cell wall organization"/>
    <property type="evidence" value="ECO:0007669"/>
    <property type="project" value="UniProtKB-KW"/>
</dbReference>
<comment type="subcellular location">
    <subcellularLocation>
        <location evidence="1">Cell membrane</location>
    </subcellularLocation>
</comment>
<evidence type="ECO:0000256" key="2">
    <source>
        <dbReference type="ARBA" id="ARBA00007090"/>
    </source>
</evidence>
<evidence type="ECO:0000256" key="4">
    <source>
        <dbReference type="ARBA" id="ARBA00022475"/>
    </source>
</evidence>
<keyword evidence="5" id="KW-0121">Carboxypeptidase</keyword>
<protein>
    <submittedName>
        <fullName evidence="20">Penicillin-binding protein, 1A family</fullName>
    </submittedName>
</protein>
<evidence type="ECO:0000256" key="8">
    <source>
        <dbReference type="ARBA" id="ARBA00022679"/>
    </source>
</evidence>
<evidence type="ECO:0000256" key="9">
    <source>
        <dbReference type="ARBA" id="ARBA00022801"/>
    </source>
</evidence>
<comment type="catalytic activity">
    <reaction evidence="16">
        <text>[GlcNAc-(1-&gt;4)-Mur2Ac(oyl-L-Ala-gamma-D-Glu-L-Lys-D-Ala-D-Ala)](n)-di-trans,octa-cis-undecaprenyl diphosphate + beta-D-GlcNAc-(1-&gt;4)-Mur2Ac(oyl-L-Ala-gamma-D-Glu-L-Lys-D-Ala-D-Ala)-di-trans,octa-cis-undecaprenyl diphosphate = [GlcNAc-(1-&gt;4)-Mur2Ac(oyl-L-Ala-gamma-D-Glu-L-Lys-D-Ala-D-Ala)](n+1)-di-trans,octa-cis-undecaprenyl diphosphate + di-trans,octa-cis-undecaprenyl diphosphate + H(+)</text>
        <dbReference type="Rhea" id="RHEA:23708"/>
        <dbReference type="Rhea" id="RHEA-COMP:9602"/>
        <dbReference type="Rhea" id="RHEA-COMP:9603"/>
        <dbReference type="ChEBI" id="CHEBI:15378"/>
        <dbReference type="ChEBI" id="CHEBI:58405"/>
        <dbReference type="ChEBI" id="CHEBI:60033"/>
        <dbReference type="ChEBI" id="CHEBI:78435"/>
        <dbReference type="EC" id="2.4.99.28"/>
    </reaction>
</comment>
<evidence type="ECO:0000256" key="13">
    <source>
        <dbReference type="ARBA" id="ARBA00023268"/>
    </source>
</evidence>
<accession>A0A1H0B9D1</accession>
<dbReference type="InterPro" id="IPR050396">
    <property type="entry name" value="Glycosyltr_51/Transpeptidase"/>
</dbReference>
<dbReference type="InterPro" id="IPR001460">
    <property type="entry name" value="PCN-bd_Tpept"/>
</dbReference>
<dbReference type="Proteomes" id="UP000199544">
    <property type="component" value="Unassembled WGS sequence"/>
</dbReference>
<keyword evidence="8" id="KW-0808">Transferase</keyword>
<feature type="transmembrane region" description="Helical" evidence="17">
    <location>
        <begin position="21"/>
        <end position="41"/>
    </location>
</feature>
<reference evidence="21" key="1">
    <citation type="submission" date="2016-10" db="EMBL/GenBank/DDBJ databases">
        <authorList>
            <person name="Varghese N."/>
            <person name="Submissions S."/>
        </authorList>
    </citation>
    <scope>NUCLEOTIDE SEQUENCE [LARGE SCALE GENOMIC DNA]</scope>
    <source>
        <strain evidence="21">CGMCC 1.6854</strain>
    </source>
</reference>
<dbReference type="AlphaFoldDB" id="A0A1H0B9D1"/>
<dbReference type="Pfam" id="PF00912">
    <property type="entry name" value="Transgly"/>
    <property type="match status" value="1"/>
</dbReference>
<evidence type="ECO:0000256" key="1">
    <source>
        <dbReference type="ARBA" id="ARBA00004236"/>
    </source>
</evidence>
<keyword evidence="4" id="KW-1003">Cell membrane</keyword>
<dbReference type="GO" id="GO:0008360">
    <property type="term" value="P:regulation of cell shape"/>
    <property type="evidence" value="ECO:0007669"/>
    <property type="project" value="UniProtKB-KW"/>
</dbReference>
<dbReference type="GO" id="GO:0009252">
    <property type="term" value="P:peptidoglycan biosynthetic process"/>
    <property type="evidence" value="ECO:0007669"/>
    <property type="project" value="UniProtKB-KW"/>
</dbReference>
<dbReference type="Pfam" id="PF00905">
    <property type="entry name" value="Transpeptidase"/>
    <property type="match status" value="1"/>
</dbReference>
<keyword evidence="11" id="KW-0573">Peptidoglycan synthesis</keyword>
<dbReference type="GO" id="GO:0008658">
    <property type="term" value="F:penicillin binding"/>
    <property type="evidence" value="ECO:0007669"/>
    <property type="project" value="InterPro"/>
</dbReference>
<keyword evidence="10" id="KW-0133">Cell shape</keyword>
<evidence type="ECO:0000256" key="6">
    <source>
        <dbReference type="ARBA" id="ARBA00022670"/>
    </source>
</evidence>
<evidence type="ECO:0000256" key="12">
    <source>
        <dbReference type="ARBA" id="ARBA00023136"/>
    </source>
</evidence>
<dbReference type="STRING" id="459525.SAMN04488137_4402"/>
<evidence type="ECO:0000313" key="20">
    <source>
        <dbReference type="EMBL" id="SDN41953.1"/>
    </source>
</evidence>
<evidence type="ECO:0000259" key="19">
    <source>
        <dbReference type="Pfam" id="PF00912"/>
    </source>
</evidence>
<feature type="domain" description="Glycosyl transferase family 51" evidence="19">
    <location>
        <begin position="62"/>
        <end position="238"/>
    </location>
</feature>
<dbReference type="SUPFAM" id="SSF56601">
    <property type="entry name" value="beta-lactamase/transpeptidase-like"/>
    <property type="match status" value="1"/>
</dbReference>
<evidence type="ECO:0000313" key="21">
    <source>
        <dbReference type="Proteomes" id="UP000199544"/>
    </source>
</evidence>
<keyword evidence="9" id="KW-0378">Hydrolase</keyword>
<dbReference type="Gene3D" id="3.40.710.10">
    <property type="entry name" value="DD-peptidase/beta-lactamase superfamily"/>
    <property type="match status" value="1"/>
</dbReference>
<evidence type="ECO:0000256" key="5">
    <source>
        <dbReference type="ARBA" id="ARBA00022645"/>
    </source>
</evidence>
<evidence type="ECO:0000256" key="3">
    <source>
        <dbReference type="ARBA" id="ARBA00007739"/>
    </source>
</evidence>
<evidence type="ECO:0000256" key="17">
    <source>
        <dbReference type="SAM" id="Phobius"/>
    </source>
</evidence>
<dbReference type="GO" id="GO:0006508">
    <property type="term" value="P:proteolysis"/>
    <property type="evidence" value="ECO:0007669"/>
    <property type="project" value="UniProtKB-KW"/>
</dbReference>
<keyword evidence="17" id="KW-1133">Transmembrane helix</keyword>
<dbReference type="InterPro" id="IPR001264">
    <property type="entry name" value="Glyco_trans_51"/>
</dbReference>
<dbReference type="FunFam" id="3.40.710.10:FF:000028">
    <property type="entry name" value="Penicillin-binding protein 1A"/>
    <property type="match status" value="1"/>
</dbReference>
<dbReference type="SUPFAM" id="SSF53955">
    <property type="entry name" value="Lysozyme-like"/>
    <property type="match status" value="1"/>
</dbReference>
<organism evidence="20 21">
    <name type="scientific">Fictibacillus solisalsi</name>
    <dbReference type="NCBI Taxonomy" id="459525"/>
    <lineage>
        <taxon>Bacteria</taxon>
        <taxon>Bacillati</taxon>
        <taxon>Bacillota</taxon>
        <taxon>Bacilli</taxon>
        <taxon>Bacillales</taxon>
        <taxon>Fictibacillaceae</taxon>
        <taxon>Fictibacillus</taxon>
    </lineage>
</organism>
<dbReference type="InterPro" id="IPR036950">
    <property type="entry name" value="PBP_transglycosylase"/>
</dbReference>
<evidence type="ECO:0000256" key="10">
    <source>
        <dbReference type="ARBA" id="ARBA00022960"/>
    </source>
</evidence>
<dbReference type="NCBIfam" id="TIGR02074">
    <property type="entry name" value="PBP_1a_fam"/>
    <property type="match status" value="1"/>
</dbReference>
<keyword evidence="6" id="KW-0645">Protease</keyword>
<keyword evidence="14" id="KW-0961">Cell wall biogenesis/degradation</keyword>
<proteinExistence type="inferred from homology"/>
<dbReference type="RefSeq" id="WP_244520527.1">
    <property type="nucleotide sequence ID" value="NZ_FNHW01000004.1"/>
</dbReference>
<comment type="similarity">
    <text evidence="2">In the C-terminal section; belongs to the transpeptidase family.</text>
</comment>
<evidence type="ECO:0000259" key="18">
    <source>
        <dbReference type="Pfam" id="PF00905"/>
    </source>
</evidence>
<keyword evidence="12 17" id="KW-0472">Membrane</keyword>
<dbReference type="GO" id="GO:0008955">
    <property type="term" value="F:peptidoglycan glycosyltransferase activity"/>
    <property type="evidence" value="ECO:0007669"/>
    <property type="project" value="UniProtKB-EC"/>
</dbReference>
<dbReference type="PANTHER" id="PTHR32282:SF11">
    <property type="entry name" value="PENICILLIN-BINDING PROTEIN 1B"/>
    <property type="match status" value="1"/>
</dbReference>
<evidence type="ECO:0000256" key="7">
    <source>
        <dbReference type="ARBA" id="ARBA00022676"/>
    </source>
</evidence>
<evidence type="ECO:0000256" key="16">
    <source>
        <dbReference type="ARBA" id="ARBA00049902"/>
    </source>
</evidence>
<evidence type="ECO:0000256" key="11">
    <source>
        <dbReference type="ARBA" id="ARBA00022984"/>
    </source>
</evidence>
<comment type="catalytic activity">
    <reaction evidence="15">
        <text>Preferential cleavage: (Ac)2-L-Lys-D-Ala-|-D-Ala. Also transpeptidation of peptidyl-alanyl moieties that are N-acyl substituents of D-alanine.</text>
        <dbReference type="EC" id="3.4.16.4"/>
    </reaction>
</comment>
<dbReference type="InterPro" id="IPR012338">
    <property type="entry name" value="Beta-lactam/transpept-like"/>
</dbReference>
<evidence type="ECO:0000256" key="14">
    <source>
        <dbReference type="ARBA" id="ARBA00023316"/>
    </source>
</evidence>
<dbReference type="GO" id="GO:0030288">
    <property type="term" value="C:outer membrane-bounded periplasmic space"/>
    <property type="evidence" value="ECO:0007669"/>
    <property type="project" value="TreeGrafter"/>
</dbReference>
<keyword evidence="17" id="KW-0812">Transmembrane</keyword>
<keyword evidence="7" id="KW-0328">Glycosyltransferase</keyword>
<dbReference type="FunFam" id="1.10.3810.10:FF:000001">
    <property type="entry name" value="Penicillin-binding protein 1A"/>
    <property type="match status" value="1"/>
</dbReference>